<sequence>MFGTAVRTWSDLLFPDPPSRTSLSRVDEVAGQLRALHPTTLAPEIWAPKRLSSSAYLIKDLPKMMQEHLRDIIHQSYSEQLQRQCEEREIRITYEADSKAVAQDISRLVIDIFRSLTENRVVFLDEVLSSDSAMTKAFDKFIGELIEQMETHGLSINLCTDPTPSAYKGHKARFRGHHAGDIEPRVRWAIVLSGLHYIIAYIPPGTKGEQPRIYCSQIMRSCIPPDDEQGPQPFIWSLVVYMLLTELLNIDEETLKQRFALPLPWEDSSSPNLRSPANSAQMLIDAPQSQRVEKQHSLSISLGHSLGGGWPSMYAASNSPIIVKFAVAPRKDKAELERQLRNEKVAYIKLSPLADWVVPRLYGEFEWYGGRAIVLSYVGQPLPDLEDFMSLSPVGRVILFGELCCIHYFGVEHGDLEPRNVLRRRWSFVLKIVDFEFSNVDRSCPGWKQCHELNEVWYKLQLDRLSVIIKIRPVSSMNHRHLLFIMVVFTLLVSIMTLDVLQHWRT</sequence>
<dbReference type="Proteomes" id="UP001207468">
    <property type="component" value="Unassembled WGS sequence"/>
</dbReference>
<name>A0ACC0UQW2_9AGAM</name>
<evidence type="ECO:0000313" key="1">
    <source>
        <dbReference type="EMBL" id="KAI9513464.1"/>
    </source>
</evidence>
<organism evidence="1 2">
    <name type="scientific">Russula earlei</name>
    <dbReference type="NCBI Taxonomy" id="71964"/>
    <lineage>
        <taxon>Eukaryota</taxon>
        <taxon>Fungi</taxon>
        <taxon>Dikarya</taxon>
        <taxon>Basidiomycota</taxon>
        <taxon>Agaricomycotina</taxon>
        <taxon>Agaricomycetes</taxon>
        <taxon>Russulales</taxon>
        <taxon>Russulaceae</taxon>
        <taxon>Russula</taxon>
    </lineage>
</organism>
<keyword evidence="2" id="KW-1185">Reference proteome</keyword>
<evidence type="ECO:0000313" key="2">
    <source>
        <dbReference type="Proteomes" id="UP001207468"/>
    </source>
</evidence>
<proteinExistence type="predicted"/>
<gene>
    <name evidence="1" type="ORF">F5148DRAFT_1278832</name>
</gene>
<dbReference type="EMBL" id="JAGFNK010000001">
    <property type="protein sequence ID" value="KAI9513464.1"/>
    <property type="molecule type" value="Genomic_DNA"/>
</dbReference>
<protein>
    <submittedName>
        <fullName evidence="1">Uncharacterized protein</fullName>
    </submittedName>
</protein>
<accession>A0ACC0UQW2</accession>
<comment type="caution">
    <text evidence="1">The sequence shown here is derived from an EMBL/GenBank/DDBJ whole genome shotgun (WGS) entry which is preliminary data.</text>
</comment>
<reference evidence="1" key="1">
    <citation type="submission" date="2021-03" db="EMBL/GenBank/DDBJ databases">
        <title>Evolutionary priming and transition to the ectomycorrhizal habit in an iconic lineage of mushroom-forming fungi: is preadaptation a requirement?</title>
        <authorList>
            <consortium name="DOE Joint Genome Institute"/>
            <person name="Looney B.P."/>
            <person name="Miyauchi S."/>
            <person name="Morin E."/>
            <person name="Drula E."/>
            <person name="Courty P.E."/>
            <person name="Chicoki N."/>
            <person name="Fauchery L."/>
            <person name="Kohler A."/>
            <person name="Kuo A."/>
            <person name="LaButti K."/>
            <person name="Pangilinan J."/>
            <person name="Lipzen A."/>
            <person name="Riley R."/>
            <person name="Andreopoulos W."/>
            <person name="He G."/>
            <person name="Johnson J."/>
            <person name="Barry K.W."/>
            <person name="Grigoriev I.V."/>
            <person name="Nagy L."/>
            <person name="Hibbett D."/>
            <person name="Henrissat B."/>
            <person name="Matheny P.B."/>
            <person name="Labbe J."/>
            <person name="Martin A.F."/>
        </authorList>
    </citation>
    <scope>NUCLEOTIDE SEQUENCE</scope>
    <source>
        <strain evidence="1">BPL698</strain>
    </source>
</reference>